<accession>A0A653BPL5</accession>
<protein>
    <submittedName>
        <fullName evidence="1">Uncharacterized protein</fullName>
    </submittedName>
</protein>
<name>A0A653BPL5_CALMS</name>
<sequence>MVRVYEIITIQEYQHERGSMSYRRRLGVYSGLLQNTGEPPPLQCRFQEFGRPQEVWKAKNVRRYKNSVPIAGPISCSLLSDRCCYLRCLGCI</sequence>
<organism evidence="1 2">
    <name type="scientific">Callosobruchus maculatus</name>
    <name type="common">Southern cowpea weevil</name>
    <name type="synonym">Pulse bruchid</name>
    <dbReference type="NCBI Taxonomy" id="64391"/>
    <lineage>
        <taxon>Eukaryota</taxon>
        <taxon>Metazoa</taxon>
        <taxon>Ecdysozoa</taxon>
        <taxon>Arthropoda</taxon>
        <taxon>Hexapoda</taxon>
        <taxon>Insecta</taxon>
        <taxon>Pterygota</taxon>
        <taxon>Neoptera</taxon>
        <taxon>Endopterygota</taxon>
        <taxon>Coleoptera</taxon>
        <taxon>Polyphaga</taxon>
        <taxon>Cucujiformia</taxon>
        <taxon>Chrysomeloidea</taxon>
        <taxon>Chrysomelidae</taxon>
        <taxon>Bruchinae</taxon>
        <taxon>Bruchini</taxon>
        <taxon>Callosobruchus</taxon>
    </lineage>
</organism>
<gene>
    <name evidence="1" type="ORF">CALMAC_LOCUS2681</name>
</gene>
<dbReference type="EMBL" id="CAACVG010003347">
    <property type="protein sequence ID" value="VEN37434.1"/>
    <property type="molecule type" value="Genomic_DNA"/>
</dbReference>
<evidence type="ECO:0000313" key="2">
    <source>
        <dbReference type="Proteomes" id="UP000410492"/>
    </source>
</evidence>
<dbReference type="Proteomes" id="UP000410492">
    <property type="component" value="Unassembled WGS sequence"/>
</dbReference>
<keyword evidence="2" id="KW-1185">Reference proteome</keyword>
<reference evidence="1 2" key="1">
    <citation type="submission" date="2019-01" db="EMBL/GenBank/DDBJ databases">
        <authorList>
            <person name="Sayadi A."/>
        </authorList>
    </citation>
    <scope>NUCLEOTIDE SEQUENCE [LARGE SCALE GENOMIC DNA]</scope>
</reference>
<evidence type="ECO:0000313" key="1">
    <source>
        <dbReference type="EMBL" id="VEN37434.1"/>
    </source>
</evidence>
<proteinExistence type="predicted"/>
<dbReference type="AlphaFoldDB" id="A0A653BPL5"/>